<protein>
    <recommendedName>
        <fullName evidence="3">DUF3303 domain-containing protein</fullName>
    </recommendedName>
</protein>
<dbReference type="EMBL" id="CP080572">
    <property type="protein sequence ID" value="USG99237.1"/>
    <property type="molecule type" value="Genomic_DNA"/>
</dbReference>
<proteinExistence type="predicted"/>
<sequence length="107" mass="12362">MPMYIITHKWNPEEGIAATKEAARFFESFLVEGVDLPKGVEFLASYNFAYGSYTIWNAPNKEILESIMEDFPVFKKRAETVEVTQSYPPTTEYVVRIWKMVISLADK</sequence>
<dbReference type="GeneID" id="72778027"/>
<name>A0A9E7M959_9EURY</name>
<gene>
    <name evidence="1" type="ORF">K1720_06730</name>
</gene>
<evidence type="ECO:0008006" key="3">
    <source>
        <dbReference type="Google" id="ProtNLM"/>
    </source>
</evidence>
<dbReference type="KEGG" id="thei:K1720_06730"/>
<keyword evidence="2" id="KW-1185">Reference proteome</keyword>
<reference evidence="1 2" key="1">
    <citation type="submission" date="2021-08" db="EMBL/GenBank/DDBJ databases">
        <title>Thermococcus onnuriiensis IOH2.</title>
        <authorList>
            <person name="Park Y.-J."/>
        </authorList>
    </citation>
    <scope>NUCLEOTIDE SEQUENCE [LARGE SCALE GENOMIC DNA]</scope>
    <source>
        <strain evidence="1 2">IOH2</strain>
    </source>
</reference>
<dbReference type="AlphaFoldDB" id="A0A9E7M959"/>
<evidence type="ECO:0000313" key="2">
    <source>
        <dbReference type="Proteomes" id="UP001056425"/>
    </source>
</evidence>
<dbReference type="Proteomes" id="UP001056425">
    <property type="component" value="Chromosome"/>
</dbReference>
<accession>A0A9E7M959</accession>
<evidence type="ECO:0000313" key="1">
    <source>
        <dbReference type="EMBL" id="USG99237.1"/>
    </source>
</evidence>
<dbReference type="RefSeq" id="WP_251947894.1">
    <property type="nucleotide sequence ID" value="NZ_CP080572.1"/>
</dbReference>
<organism evidence="1 2">
    <name type="scientific">Thermococcus argininiproducens</name>
    <dbReference type="NCBI Taxonomy" id="2866384"/>
    <lineage>
        <taxon>Archaea</taxon>
        <taxon>Methanobacteriati</taxon>
        <taxon>Methanobacteriota</taxon>
        <taxon>Thermococci</taxon>
        <taxon>Thermococcales</taxon>
        <taxon>Thermococcaceae</taxon>
        <taxon>Thermococcus</taxon>
    </lineage>
</organism>